<gene>
    <name evidence="8" type="ORF">A2154_05045</name>
</gene>
<keyword evidence="2" id="KW-0479">Metal-binding</keyword>
<dbReference type="PANTHER" id="PTHR21496:SF0">
    <property type="entry name" value="RIESKE DOMAIN-CONTAINING PROTEIN"/>
    <property type="match status" value="1"/>
</dbReference>
<keyword evidence="1" id="KW-0001">2Fe-2S</keyword>
<organism evidence="8 9">
    <name type="scientific">Candidatus Gottesmanbacteria bacterium RBG_16_43_7</name>
    <dbReference type="NCBI Taxonomy" id="1798373"/>
    <lineage>
        <taxon>Bacteria</taxon>
        <taxon>Candidatus Gottesmaniibacteriota</taxon>
    </lineage>
</organism>
<dbReference type="InterPro" id="IPR017941">
    <property type="entry name" value="Rieske_2Fe-2S"/>
</dbReference>
<dbReference type="STRING" id="1798373.A2154_05045"/>
<reference evidence="8 9" key="1">
    <citation type="journal article" date="2016" name="Nat. Commun.">
        <title>Thousands of microbial genomes shed light on interconnected biogeochemical processes in an aquifer system.</title>
        <authorList>
            <person name="Anantharaman K."/>
            <person name="Brown C.T."/>
            <person name="Hug L.A."/>
            <person name="Sharon I."/>
            <person name="Castelle C.J."/>
            <person name="Probst A.J."/>
            <person name="Thomas B.C."/>
            <person name="Singh A."/>
            <person name="Wilkins M.J."/>
            <person name="Karaoz U."/>
            <person name="Brodie E.L."/>
            <person name="Williams K.H."/>
            <person name="Hubbard S.S."/>
            <person name="Banfield J.F."/>
        </authorList>
    </citation>
    <scope>NUCLEOTIDE SEQUENCE [LARGE SCALE GENOMIC DNA]</scope>
</reference>
<evidence type="ECO:0000256" key="5">
    <source>
        <dbReference type="ARBA" id="ARBA00034078"/>
    </source>
</evidence>
<evidence type="ECO:0000256" key="1">
    <source>
        <dbReference type="ARBA" id="ARBA00022714"/>
    </source>
</evidence>
<dbReference type="Gene3D" id="2.102.10.10">
    <property type="entry name" value="Rieske [2Fe-2S] iron-sulphur domain"/>
    <property type="match status" value="1"/>
</dbReference>
<dbReference type="InterPro" id="IPR036922">
    <property type="entry name" value="Rieske_2Fe-2S_sf"/>
</dbReference>
<feature type="domain" description="Rieske" evidence="7">
    <location>
        <begin position="5"/>
        <end position="101"/>
    </location>
</feature>
<accession>A0A1F5Z843</accession>
<dbReference type="CDD" id="cd03528">
    <property type="entry name" value="Rieske_RO_ferredoxin"/>
    <property type="match status" value="1"/>
</dbReference>
<evidence type="ECO:0000259" key="7">
    <source>
        <dbReference type="PROSITE" id="PS51296"/>
    </source>
</evidence>
<evidence type="ECO:0000256" key="2">
    <source>
        <dbReference type="ARBA" id="ARBA00022723"/>
    </source>
</evidence>
<protein>
    <recommendedName>
        <fullName evidence="7">Rieske domain-containing protein</fullName>
    </recommendedName>
</protein>
<evidence type="ECO:0000256" key="3">
    <source>
        <dbReference type="ARBA" id="ARBA00023004"/>
    </source>
</evidence>
<dbReference type="Pfam" id="PF00355">
    <property type="entry name" value="Rieske"/>
    <property type="match status" value="1"/>
</dbReference>
<comment type="cofactor">
    <cofactor evidence="5">
        <name>[2Fe-2S] cluster</name>
        <dbReference type="ChEBI" id="CHEBI:190135"/>
    </cofactor>
</comment>
<dbReference type="AlphaFoldDB" id="A0A1F5Z843"/>
<name>A0A1F5Z843_9BACT</name>
<proteinExistence type="inferred from homology"/>
<dbReference type="PROSITE" id="PS51296">
    <property type="entry name" value="RIESKE"/>
    <property type="match status" value="1"/>
</dbReference>
<dbReference type="EMBL" id="MFJC01000057">
    <property type="protein sequence ID" value="OGG08639.1"/>
    <property type="molecule type" value="Genomic_DNA"/>
</dbReference>
<dbReference type="Proteomes" id="UP000176854">
    <property type="component" value="Unassembled WGS sequence"/>
</dbReference>
<sequence>MAHKTRIMSLNEIQNNEMRTVMVNNRPLLIARTHDRVYVTDDTCSHHQCSLGTEGFLEGDCVICGCHGAKFDLVSGQALALPATEPVQTYKTVLEGDDIFVYI</sequence>
<dbReference type="GO" id="GO:0046872">
    <property type="term" value="F:metal ion binding"/>
    <property type="evidence" value="ECO:0007669"/>
    <property type="project" value="UniProtKB-KW"/>
</dbReference>
<keyword evidence="4" id="KW-0411">Iron-sulfur</keyword>
<dbReference type="SUPFAM" id="SSF50022">
    <property type="entry name" value="ISP domain"/>
    <property type="match status" value="1"/>
</dbReference>
<evidence type="ECO:0000256" key="4">
    <source>
        <dbReference type="ARBA" id="ARBA00023014"/>
    </source>
</evidence>
<evidence type="ECO:0000256" key="6">
    <source>
        <dbReference type="ARBA" id="ARBA00038001"/>
    </source>
</evidence>
<keyword evidence="3" id="KW-0408">Iron</keyword>
<evidence type="ECO:0000313" key="9">
    <source>
        <dbReference type="Proteomes" id="UP000176854"/>
    </source>
</evidence>
<dbReference type="PANTHER" id="PTHR21496">
    <property type="entry name" value="FERREDOXIN-RELATED"/>
    <property type="match status" value="1"/>
</dbReference>
<dbReference type="GO" id="GO:0051537">
    <property type="term" value="F:2 iron, 2 sulfur cluster binding"/>
    <property type="evidence" value="ECO:0007669"/>
    <property type="project" value="UniProtKB-KW"/>
</dbReference>
<comment type="similarity">
    <text evidence="6">Belongs to the bacterial ring-hydroxylating dioxygenase ferredoxin component family.</text>
</comment>
<comment type="caution">
    <text evidence="8">The sequence shown here is derived from an EMBL/GenBank/DDBJ whole genome shotgun (WGS) entry which is preliminary data.</text>
</comment>
<evidence type="ECO:0000313" key="8">
    <source>
        <dbReference type="EMBL" id="OGG08639.1"/>
    </source>
</evidence>